<protein>
    <submittedName>
        <fullName evidence="2">Zinc-ribbon domain-containing protein</fullName>
    </submittedName>
</protein>
<reference evidence="4 5" key="1">
    <citation type="journal article" date="2019" name="Nat. Med.">
        <title>A library of human gut bacterial isolates paired with longitudinal multiomics data enables mechanistic microbiome research.</title>
        <authorList>
            <person name="Poyet M."/>
            <person name="Groussin M."/>
            <person name="Gibbons S.M."/>
            <person name="Avila-Pacheco J."/>
            <person name="Jiang X."/>
            <person name="Kearney S.M."/>
            <person name="Perrotta A.R."/>
            <person name="Berdy B."/>
            <person name="Zhao S."/>
            <person name="Lieberman T.D."/>
            <person name="Swanson P.K."/>
            <person name="Smith M."/>
            <person name="Roesemann S."/>
            <person name="Alexander J.E."/>
            <person name="Rich S.A."/>
            <person name="Livny J."/>
            <person name="Vlamakis H."/>
            <person name="Clish C."/>
            <person name="Bullock K."/>
            <person name="Deik A."/>
            <person name="Scott J."/>
            <person name="Pierce K.A."/>
            <person name="Xavier R.J."/>
            <person name="Alm E.J."/>
        </authorList>
    </citation>
    <scope>NUCLEOTIDE SEQUENCE [LARGE SCALE GENOMIC DNA]</scope>
    <source>
        <strain evidence="2 4">BIOML-A4</strain>
        <strain evidence="3 5">BIOML-A5</strain>
    </source>
</reference>
<sequence length="148" mass="17238">MFIMIGAGSGHRKKAYLGVRICPHCGKLSHFYLMEQAQQVSLFFAPVVRWGKHWGIACSRCKAGFEIEDTEKDFCLKQAQWMPSEKQMNEVIEYIGVQLQAGGGLDNETLRERVRLRFDFHVDDRSFEEIVKALRQAAQRESQFRQFY</sequence>
<dbReference type="Pfam" id="PF17032">
    <property type="entry name" value="Zn_ribbon_15"/>
    <property type="match status" value="1"/>
</dbReference>
<accession>A0A6N7S4B0</accession>
<dbReference type="InterPro" id="IPR031493">
    <property type="entry name" value="Zinc_ribbon_15"/>
</dbReference>
<dbReference type="EMBL" id="WKPJ01000005">
    <property type="protein sequence ID" value="MSA88711.1"/>
    <property type="molecule type" value="Genomic_DNA"/>
</dbReference>
<keyword evidence="5" id="KW-1185">Reference proteome</keyword>
<dbReference type="AlphaFoldDB" id="A0A6N7S4B0"/>
<comment type="caution">
    <text evidence="2">The sequence shown here is derived from an EMBL/GenBank/DDBJ whole genome shotgun (WGS) entry which is preliminary data.</text>
</comment>
<dbReference type="OrthoDB" id="166721at2"/>
<proteinExistence type="predicted"/>
<organism evidence="2 4">
    <name type="scientific">Holdemania massiliensis</name>
    <dbReference type="NCBI Taxonomy" id="1468449"/>
    <lineage>
        <taxon>Bacteria</taxon>
        <taxon>Bacillati</taxon>
        <taxon>Bacillota</taxon>
        <taxon>Erysipelotrichia</taxon>
        <taxon>Erysipelotrichales</taxon>
        <taxon>Erysipelotrichaceae</taxon>
        <taxon>Holdemania</taxon>
    </lineage>
</organism>
<dbReference type="Proteomes" id="UP000433575">
    <property type="component" value="Unassembled WGS sequence"/>
</dbReference>
<feature type="domain" description="Zinc-ribbon 15" evidence="1">
    <location>
        <begin position="21"/>
        <end position="71"/>
    </location>
</feature>
<dbReference type="Proteomes" id="UP000480929">
    <property type="component" value="Unassembled WGS sequence"/>
</dbReference>
<evidence type="ECO:0000313" key="2">
    <source>
        <dbReference type="EMBL" id="MSA88711.1"/>
    </source>
</evidence>
<evidence type="ECO:0000313" key="4">
    <source>
        <dbReference type="Proteomes" id="UP000433575"/>
    </source>
</evidence>
<gene>
    <name evidence="3" type="ORF">GKD88_03895</name>
    <name evidence="2" type="ORF">GKE08_05165</name>
</gene>
<evidence type="ECO:0000259" key="1">
    <source>
        <dbReference type="Pfam" id="PF17032"/>
    </source>
</evidence>
<dbReference type="EMBL" id="WKPI01000004">
    <property type="protein sequence ID" value="MSC32258.1"/>
    <property type="molecule type" value="Genomic_DNA"/>
</dbReference>
<dbReference type="RefSeq" id="WP_154238216.1">
    <property type="nucleotide sequence ID" value="NZ_CALJPI010000259.1"/>
</dbReference>
<evidence type="ECO:0000313" key="3">
    <source>
        <dbReference type="EMBL" id="MSC32258.1"/>
    </source>
</evidence>
<evidence type="ECO:0000313" key="5">
    <source>
        <dbReference type="Proteomes" id="UP000480929"/>
    </source>
</evidence>
<name>A0A6N7S4B0_9FIRM</name>